<dbReference type="OMA" id="NDCMARV"/>
<reference evidence="3" key="1">
    <citation type="submission" date="2021-01" db="UniProtKB">
        <authorList>
            <consortium name="EnsemblMetazoa"/>
        </authorList>
    </citation>
    <scope>IDENTIFICATION</scope>
</reference>
<accession>A0A7M7G7P9</accession>
<protein>
    <recommendedName>
        <fullName evidence="5">Neuronal membrane glycoprotein M6-b</fullName>
    </recommendedName>
</protein>
<dbReference type="SMR" id="A0A7M7G7P9"/>
<keyword evidence="4" id="KW-1185">Reference proteome</keyword>
<dbReference type="KEGG" id="nvi:100122772"/>
<evidence type="ECO:0000256" key="2">
    <source>
        <dbReference type="SAM" id="Phobius"/>
    </source>
</evidence>
<feature type="transmembrane region" description="Helical" evidence="2">
    <location>
        <begin position="100"/>
        <end position="128"/>
    </location>
</feature>
<dbReference type="Proteomes" id="UP000002358">
    <property type="component" value="Chromosome 1"/>
</dbReference>
<evidence type="ECO:0008006" key="5">
    <source>
        <dbReference type="Google" id="ProtNLM"/>
    </source>
</evidence>
<keyword evidence="2" id="KW-0812">Transmembrane</keyword>
<evidence type="ECO:0000256" key="1">
    <source>
        <dbReference type="SAM" id="MobiDB-lite"/>
    </source>
</evidence>
<evidence type="ECO:0000313" key="3">
    <source>
        <dbReference type="EnsemblMetazoa" id="XP_001606372"/>
    </source>
</evidence>
<feature type="transmembrane region" description="Helical" evidence="2">
    <location>
        <begin position="149"/>
        <end position="182"/>
    </location>
</feature>
<dbReference type="InParanoid" id="A0A7M7G7P9"/>
<keyword evidence="2" id="KW-1133">Transmembrane helix</keyword>
<dbReference type="InterPro" id="IPR001614">
    <property type="entry name" value="Myelin_PLP"/>
</dbReference>
<sequence>MGKRSNRSSAGAMPLRRKYASAISVDRFSEYSLHADYLNDDESSNFCNDCMARVPYATLIATIMCCLGVGVFCGTMYRGATLSVLMMDQVFRLRLGWLEAVQLIFATIGASMSALGFMILCVGCLATGATRTKVYRAWRTRVGGRISCAVFMTITYILQLFWLLIFAFLVVTTFIFTMFWLLCSNPRVTELNQCIDLTQFSFMFPNNTKVDEMQICGAQEVKLFCKDYVEKAEIMFVLATIATILVILSLVHYLMCLSANYAHIRDHEKFQELQELQYLQDPGDPDSPQPGMGTLGSHHRGKDRF</sequence>
<proteinExistence type="predicted"/>
<dbReference type="EnsemblMetazoa" id="XM_001606322">
    <property type="protein sequence ID" value="XP_001606372"/>
    <property type="gene ID" value="LOC100122772"/>
</dbReference>
<dbReference type="PANTHER" id="PTHR11683">
    <property type="entry name" value="MYELIN PROTEOLIPID"/>
    <property type="match status" value="1"/>
</dbReference>
<dbReference type="OrthoDB" id="9993736at2759"/>
<feature type="transmembrane region" description="Helical" evidence="2">
    <location>
        <begin position="56"/>
        <end position="80"/>
    </location>
</feature>
<dbReference type="AlphaFoldDB" id="A0A7M7G7P9"/>
<keyword evidence="2" id="KW-0472">Membrane</keyword>
<dbReference type="Pfam" id="PF01275">
    <property type="entry name" value="Myelin_PLP"/>
    <property type="match status" value="1"/>
</dbReference>
<dbReference type="PANTHER" id="PTHR11683:SF12">
    <property type="entry name" value="M6, ISOFORM F"/>
    <property type="match status" value="1"/>
</dbReference>
<feature type="transmembrane region" description="Helical" evidence="2">
    <location>
        <begin position="234"/>
        <end position="255"/>
    </location>
</feature>
<evidence type="ECO:0000313" key="4">
    <source>
        <dbReference type="Proteomes" id="UP000002358"/>
    </source>
</evidence>
<name>A0A7M7G7P9_NASVI</name>
<feature type="region of interest" description="Disordered" evidence="1">
    <location>
        <begin position="279"/>
        <end position="305"/>
    </location>
</feature>
<dbReference type="GO" id="GO:0031175">
    <property type="term" value="P:neuron projection development"/>
    <property type="evidence" value="ECO:0007669"/>
    <property type="project" value="TreeGrafter"/>
</dbReference>
<dbReference type="GO" id="GO:0005886">
    <property type="term" value="C:plasma membrane"/>
    <property type="evidence" value="ECO:0007669"/>
    <property type="project" value="TreeGrafter"/>
</dbReference>
<organism evidence="3 4">
    <name type="scientific">Nasonia vitripennis</name>
    <name type="common">Parasitic wasp</name>
    <dbReference type="NCBI Taxonomy" id="7425"/>
    <lineage>
        <taxon>Eukaryota</taxon>
        <taxon>Metazoa</taxon>
        <taxon>Ecdysozoa</taxon>
        <taxon>Arthropoda</taxon>
        <taxon>Hexapoda</taxon>
        <taxon>Insecta</taxon>
        <taxon>Pterygota</taxon>
        <taxon>Neoptera</taxon>
        <taxon>Endopterygota</taxon>
        <taxon>Hymenoptera</taxon>
        <taxon>Apocrita</taxon>
        <taxon>Proctotrupomorpha</taxon>
        <taxon>Chalcidoidea</taxon>
        <taxon>Pteromalidae</taxon>
        <taxon>Pteromalinae</taxon>
        <taxon>Nasonia</taxon>
    </lineage>
</organism>
<dbReference type="FunCoup" id="A0A7M7G7P9">
    <property type="interactions" value="323"/>
</dbReference>
<gene>
    <name evidence="3" type="primary">100122772</name>
</gene>